<dbReference type="InterPro" id="IPR013780">
    <property type="entry name" value="Glyco_hydro_b"/>
</dbReference>
<dbReference type="Pfam" id="PF00128">
    <property type="entry name" value="Alpha-amylase"/>
    <property type="match status" value="1"/>
</dbReference>
<dbReference type="SUPFAM" id="SSF51445">
    <property type="entry name" value="(Trans)glycosidases"/>
    <property type="match status" value="1"/>
</dbReference>
<evidence type="ECO:0000256" key="4">
    <source>
        <dbReference type="SAM" id="MobiDB-lite"/>
    </source>
</evidence>
<evidence type="ECO:0000313" key="6">
    <source>
        <dbReference type="EMBL" id="TBN42540.1"/>
    </source>
</evidence>
<evidence type="ECO:0000256" key="3">
    <source>
        <dbReference type="ARBA" id="ARBA00023295"/>
    </source>
</evidence>
<dbReference type="RefSeq" id="WP_130989970.1">
    <property type="nucleotide sequence ID" value="NZ_SISK01000002.1"/>
</dbReference>
<sequence length="699" mass="77964">MTRPAAALGAITGGRPFPLGASCDGDGVNFALFSRHADRVVLCLFDDQDRETRIPLPEREGDIWYGHVAGLTPGQRYGFRVYGPYRPQDGHRFNPNKLLMDPYARRLSGRPRADDALLGYRAGHPDADLSFDRRDSAAHMPRSVVTDLGPGGDDDPLRRPLSETVIYEAHVRGLTMLHPGVPRPGTFLAMASDPILDHLTRLGVTAIELLPVHAFHDERFLTDRGRTNYWGYMSYGFFAPDPRYMEGGDIAEFRQMVARFHQAGIEVILDVVYNHTAEGNELGPTLNFRGIDNASYYRLADDRRFYVNDAGTGNVLDLDNPFVLRLVMDSLRYWVETMGVDGFRFDLCTVLGRSRGSFDPDGPFFRTILQDPVLNRVKLIAEPWDLGPDGYRLGGYPAPFAEWNDRFRDGVRAFWRGDPDHVGQLAKRIAGSAARFDHGGRAATSSINFVSAHDGFTLMDTVSYDHKHNQANGEDNRDGHNHNLSDNMGVEGPTDDPTILARRIRRRRNLFATLMLSQGTPMMLAGDELGKSQGGNNNAYCQDNPTGWVTWAGADQGFFDFCRAAIAFRKAHPILRQRRFLHSQPREQDGLPDLFWRRADGQPMTYQDWADPAGRLLAVELRMASGTPAHAALPGAIFLVFNNGPATVVRLPESTRNGHWRRQFDTACDSMPDDPAARTEGIAAESVVAFVLRDGPIRP</sequence>
<dbReference type="AlphaFoldDB" id="A0A4Q9G3M6"/>
<proteinExistence type="inferred from homology"/>
<dbReference type="OrthoDB" id="3236218at2"/>
<dbReference type="SMART" id="SM00642">
    <property type="entry name" value="Aamy"/>
    <property type="match status" value="1"/>
</dbReference>
<dbReference type="SUPFAM" id="SSF81296">
    <property type="entry name" value="E set domains"/>
    <property type="match status" value="1"/>
</dbReference>
<accession>A0A4Q9G3M6</accession>
<feature type="compositionally biased region" description="Basic and acidic residues" evidence="4">
    <location>
        <begin position="468"/>
        <end position="483"/>
    </location>
</feature>
<dbReference type="SUPFAM" id="SSF51011">
    <property type="entry name" value="Glycosyl hydrolase domain"/>
    <property type="match status" value="1"/>
</dbReference>
<feature type="domain" description="Glycosyl hydrolase family 13 catalytic" evidence="5">
    <location>
        <begin position="185"/>
        <end position="569"/>
    </location>
</feature>
<dbReference type="NCBIfam" id="TIGR02100">
    <property type="entry name" value="glgX_debranch"/>
    <property type="match status" value="1"/>
</dbReference>
<keyword evidence="2" id="KW-0378">Hydrolase</keyword>
<protein>
    <submittedName>
        <fullName evidence="6">Glycogen debranching enzyme GlgX</fullName>
    </submittedName>
</protein>
<dbReference type="InterPro" id="IPR014756">
    <property type="entry name" value="Ig_E-set"/>
</dbReference>
<dbReference type="InterPro" id="IPR013783">
    <property type="entry name" value="Ig-like_fold"/>
</dbReference>
<organism evidence="6 7">
    <name type="scientific">Paracoccus subflavus</name>
    <dbReference type="NCBI Taxonomy" id="2528244"/>
    <lineage>
        <taxon>Bacteria</taxon>
        <taxon>Pseudomonadati</taxon>
        <taxon>Pseudomonadota</taxon>
        <taxon>Alphaproteobacteria</taxon>
        <taxon>Rhodobacterales</taxon>
        <taxon>Paracoccaceae</taxon>
        <taxon>Paracoccus</taxon>
    </lineage>
</organism>
<dbReference type="Gene3D" id="3.20.20.80">
    <property type="entry name" value="Glycosidases"/>
    <property type="match status" value="1"/>
</dbReference>
<dbReference type="PANTHER" id="PTHR43002">
    <property type="entry name" value="GLYCOGEN DEBRANCHING ENZYME"/>
    <property type="match status" value="1"/>
</dbReference>
<name>A0A4Q9G3M6_9RHOB</name>
<dbReference type="InterPro" id="IPR011837">
    <property type="entry name" value="Glycogen_debranch_GlgX"/>
</dbReference>
<dbReference type="EMBL" id="SISK01000002">
    <property type="protein sequence ID" value="TBN42540.1"/>
    <property type="molecule type" value="Genomic_DNA"/>
</dbReference>
<dbReference type="GO" id="GO:0005980">
    <property type="term" value="P:glycogen catabolic process"/>
    <property type="evidence" value="ECO:0007669"/>
    <property type="project" value="InterPro"/>
</dbReference>
<feature type="region of interest" description="Disordered" evidence="4">
    <location>
        <begin position="468"/>
        <end position="496"/>
    </location>
</feature>
<dbReference type="InterPro" id="IPR004193">
    <property type="entry name" value="Glyco_hydro_13_N"/>
</dbReference>
<reference evidence="6 7" key="1">
    <citation type="submission" date="2019-02" db="EMBL/GenBank/DDBJ databases">
        <title>Paracoccus subflavus sp. nov., isolated from marine sediment of the Pacific Ocean.</title>
        <authorList>
            <person name="Zhang G."/>
        </authorList>
    </citation>
    <scope>NUCLEOTIDE SEQUENCE [LARGE SCALE GENOMIC DNA]</scope>
    <source>
        <strain evidence="6 7">GY0581</strain>
    </source>
</reference>
<gene>
    <name evidence="6" type="primary">glgX</name>
    <name evidence="6" type="ORF">EYE42_03695</name>
</gene>
<evidence type="ECO:0000259" key="5">
    <source>
        <dbReference type="SMART" id="SM00642"/>
    </source>
</evidence>
<dbReference type="InterPro" id="IPR017853">
    <property type="entry name" value="GH"/>
</dbReference>
<dbReference type="Pfam" id="PF02922">
    <property type="entry name" value="CBM_48"/>
    <property type="match status" value="1"/>
</dbReference>
<evidence type="ECO:0000256" key="1">
    <source>
        <dbReference type="ARBA" id="ARBA00008061"/>
    </source>
</evidence>
<keyword evidence="7" id="KW-1185">Reference proteome</keyword>
<comment type="caution">
    <text evidence="6">The sequence shown here is derived from an EMBL/GenBank/DDBJ whole genome shotgun (WGS) entry which is preliminary data.</text>
</comment>
<evidence type="ECO:0000256" key="2">
    <source>
        <dbReference type="ARBA" id="ARBA00022801"/>
    </source>
</evidence>
<comment type="similarity">
    <text evidence="1">Belongs to the glycosyl hydrolase 13 family.</text>
</comment>
<dbReference type="CDD" id="cd11326">
    <property type="entry name" value="AmyAc_Glg_debranch"/>
    <property type="match status" value="1"/>
</dbReference>
<dbReference type="InterPro" id="IPR006047">
    <property type="entry name" value="GH13_cat_dom"/>
</dbReference>
<dbReference type="Proteomes" id="UP000293520">
    <property type="component" value="Unassembled WGS sequence"/>
</dbReference>
<keyword evidence="3" id="KW-0326">Glycosidase</keyword>
<evidence type="ECO:0000313" key="7">
    <source>
        <dbReference type="Proteomes" id="UP000293520"/>
    </source>
</evidence>
<dbReference type="Gene3D" id="2.60.40.1180">
    <property type="entry name" value="Golgi alpha-mannosidase II"/>
    <property type="match status" value="1"/>
</dbReference>
<dbReference type="GO" id="GO:0004135">
    <property type="term" value="F:amylo-alpha-1,6-glucosidase activity"/>
    <property type="evidence" value="ECO:0007669"/>
    <property type="project" value="InterPro"/>
</dbReference>
<dbReference type="CDD" id="cd02856">
    <property type="entry name" value="E_set_GDE_Isoamylase_N"/>
    <property type="match status" value="1"/>
</dbReference>
<dbReference type="InterPro" id="IPR044505">
    <property type="entry name" value="GlgX_Isoamylase_N_E_set"/>
</dbReference>
<dbReference type="Gene3D" id="2.60.40.10">
    <property type="entry name" value="Immunoglobulins"/>
    <property type="match status" value="1"/>
</dbReference>